<dbReference type="AlphaFoldDB" id="A0A7S2ZYY0"/>
<keyword evidence="1" id="KW-0472">Membrane</keyword>
<feature type="transmembrane region" description="Helical" evidence="1">
    <location>
        <begin position="212"/>
        <end position="237"/>
    </location>
</feature>
<keyword evidence="1" id="KW-0812">Transmembrane</keyword>
<accession>A0A7S2ZYY0</accession>
<protein>
    <submittedName>
        <fullName evidence="4">Uncharacterized protein</fullName>
    </submittedName>
</protein>
<dbReference type="EMBL" id="HBHW01029725">
    <property type="protein sequence ID" value="CAE0055029.1"/>
    <property type="molecule type" value="Transcribed_RNA"/>
</dbReference>
<evidence type="ECO:0000256" key="1">
    <source>
        <dbReference type="SAM" id="Phobius"/>
    </source>
</evidence>
<reference evidence="4" key="1">
    <citation type="submission" date="2021-01" db="EMBL/GenBank/DDBJ databases">
        <authorList>
            <person name="Corre E."/>
            <person name="Pelletier E."/>
            <person name="Niang G."/>
            <person name="Scheremetjew M."/>
            <person name="Finn R."/>
            <person name="Kale V."/>
            <person name="Holt S."/>
            <person name="Cochrane G."/>
            <person name="Meng A."/>
            <person name="Brown T."/>
            <person name="Cohen L."/>
        </authorList>
    </citation>
    <scope>NUCLEOTIDE SEQUENCE</scope>
    <source>
        <strain evidence="4">CCMP 769</strain>
    </source>
</reference>
<name>A0A7S2ZYY0_9RHOD</name>
<dbReference type="EMBL" id="HBHW01029758">
    <property type="protein sequence ID" value="CAE0055052.1"/>
    <property type="molecule type" value="Transcribed_RNA"/>
</dbReference>
<dbReference type="EMBL" id="HBHW01029847">
    <property type="protein sequence ID" value="CAE0055087.1"/>
    <property type="molecule type" value="Transcribed_RNA"/>
</dbReference>
<keyword evidence="1" id="KW-1133">Transmembrane helix</keyword>
<feature type="transmembrane region" description="Helical" evidence="1">
    <location>
        <begin position="180"/>
        <end position="200"/>
    </location>
</feature>
<sequence>MTFEVGFILAPGFRLAPGVKSSVKGRTVSSSFSQRGVRVRRAAYGEEFNEFETKGNTKLQDKLVQEINFDIHKIVLADHIDFYVSSEILKLRENLREQFKESRKRIHERGDQVARLESANATYKWDKLVRDAEILNKTAAKEARREVEALESMINRKRKMASSGIKSKVYVQDIQHDHRLAIYSVCGSLIASYLIANTIIRALQLTIHDTGLVSVAQVGFLFLTMLLVLTSSLSMALPPKQ</sequence>
<evidence type="ECO:0000313" key="2">
    <source>
        <dbReference type="EMBL" id="CAE0055029.1"/>
    </source>
</evidence>
<evidence type="ECO:0000313" key="3">
    <source>
        <dbReference type="EMBL" id="CAE0055052.1"/>
    </source>
</evidence>
<evidence type="ECO:0000313" key="4">
    <source>
        <dbReference type="EMBL" id="CAE0055087.1"/>
    </source>
</evidence>
<gene>
    <name evidence="2" type="ORF">RMAR00112_LOCUS23058</name>
    <name evidence="3" type="ORF">RMAR00112_LOCUS23081</name>
    <name evidence="4" type="ORF">RMAR00112_LOCUS23116</name>
</gene>
<organism evidence="4">
    <name type="scientific">Rhodosorus marinus</name>
    <dbReference type="NCBI Taxonomy" id="101924"/>
    <lineage>
        <taxon>Eukaryota</taxon>
        <taxon>Rhodophyta</taxon>
        <taxon>Stylonematophyceae</taxon>
        <taxon>Stylonematales</taxon>
        <taxon>Stylonemataceae</taxon>
        <taxon>Rhodosorus</taxon>
    </lineage>
</organism>
<proteinExistence type="predicted"/>